<dbReference type="PROSITE" id="PS51318">
    <property type="entry name" value="TAT"/>
    <property type="match status" value="1"/>
</dbReference>
<dbReference type="Pfam" id="PF20736">
    <property type="entry name" value="Glyco_hydro127M"/>
    <property type="match status" value="1"/>
</dbReference>
<keyword evidence="5" id="KW-0378">Hydrolase</keyword>
<feature type="domain" description="Glycoside hydrolase GH146 substrate-binding" evidence="3">
    <location>
        <begin position="693"/>
        <end position="780"/>
    </location>
</feature>
<dbReference type="Pfam" id="PF20620">
    <property type="entry name" value="DUF6805"/>
    <property type="match status" value="1"/>
</dbReference>
<keyword evidence="6" id="KW-1185">Reference proteome</keyword>
<comment type="caution">
    <text evidence="5">The sequence shown here is derived from an EMBL/GenBank/DDBJ whole genome shotgun (WGS) entry which is preliminary data.</text>
</comment>
<dbReference type="Pfam" id="PF07944">
    <property type="entry name" value="Beta-AFase-like_GH127_cat"/>
    <property type="match status" value="1"/>
</dbReference>
<dbReference type="InterPro" id="IPR046544">
    <property type="entry name" value="GH146_SB_dom"/>
</dbReference>
<dbReference type="AlphaFoldDB" id="A0A7W4KEN2"/>
<dbReference type="InterPro" id="IPR008928">
    <property type="entry name" value="6-hairpin_glycosidase_sf"/>
</dbReference>
<sequence>MTHRPATLRPTTTRRRLLHAAASLGIPLPAGAAPADATCSAFPRSQVRLLPSPYLDALHTNRAYLLSLDPDRLLHGYHVQAGLPPRAPPYGGWEADSIAGHTLGHVLSALSLLHAQTDDPDARARVTAIVAELARCQHQAGDGYVGAFTRRRDGRIEPGRLIFEEIRRGTIRARPFTLNEGWAPLYNWHKLFAGLLDAESLCAVPQARTVAEGLAGYLDGVLSTLDDDRMQTVLGCEYGGLNESMAELAARTGNRRWAALAARIDDTRTLGPLQRGHAALDGQHANTLIAKTIGQARLYELTGQARYRTAAETLWEAVTRHHLQACGGTGDREYFTAPDSAAAHPGERTCETCATYNMLKLTCHVHAWAPHGRHFDYYEHAHINHILAQQHPRTGMFAYMMPMGVGAARNYSTPHDDFWCCVGTGLESHARHGEAIWWQRGRDELAINLFIPSSLAWPERRAHLTLDTRYPRDGEIAVTVERMGDRSPLTIALRLPAWSGGHRLAVNGQPVDGTADPDGYVRIRRTWRAGDRLAYTIALPLRVAAPARQGDTVSFLRGPVLLCADLGPARGEFPYRGPVPVVLARDPLQAVRPLDREGLLFQVPGADGPLLLRPFTPQHDRLSAPCLPCVAPEAWTEDRRQVLQRQFAPPPPNVPLLDRIDPDDPGSQARHALAGRGLAPIRRLGRPGWAADSLSVRLETHGRAADLQIDYYDDDVCRLFHILLDGQVVATEALPRRNPGVFVTRRYALPRALTRRGRTVTIAFQPAGERGVGDIYGLALVPA</sequence>
<evidence type="ECO:0000313" key="5">
    <source>
        <dbReference type="EMBL" id="MBB2205531.1"/>
    </source>
</evidence>
<evidence type="ECO:0000256" key="1">
    <source>
        <dbReference type="SAM" id="SignalP"/>
    </source>
</evidence>
<accession>A0A7W4KEN2</accession>
<evidence type="ECO:0000259" key="2">
    <source>
        <dbReference type="Pfam" id="PF07944"/>
    </source>
</evidence>
<keyword evidence="1" id="KW-0732">Signal</keyword>
<dbReference type="EMBL" id="JABEQK010000007">
    <property type="protein sequence ID" value="MBB2205531.1"/>
    <property type="molecule type" value="Genomic_DNA"/>
</dbReference>
<dbReference type="GO" id="GO:0016787">
    <property type="term" value="F:hydrolase activity"/>
    <property type="evidence" value="ECO:0007669"/>
    <property type="project" value="UniProtKB-KW"/>
</dbReference>
<dbReference type="SUPFAM" id="SSF48208">
    <property type="entry name" value="Six-hairpin glycosidases"/>
    <property type="match status" value="1"/>
</dbReference>
<dbReference type="InterPro" id="IPR012878">
    <property type="entry name" value="Beta-AFase-like_GH127_cat"/>
</dbReference>
<evidence type="ECO:0000259" key="4">
    <source>
        <dbReference type="Pfam" id="PF20736"/>
    </source>
</evidence>
<evidence type="ECO:0000313" key="6">
    <source>
        <dbReference type="Proteomes" id="UP000540556"/>
    </source>
</evidence>
<dbReference type="Proteomes" id="UP000540556">
    <property type="component" value="Unassembled WGS sequence"/>
</dbReference>
<evidence type="ECO:0000259" key="3">
    <source>
        <dbReference type="Pfam" id="PF20620"/>
    </source>
</evidence>
<feature type="domain" description="Non-reducing end beta-L-arabinofuranosidase-like GH127 catalytic" evidence="2">
    <location>
        <begin position="46"/>
        <end position="433"/>
    </location>
</feature>
<dbReference type="GO" id="GO:0005975">
    <property type="term" value="P:carbohydrate metabolic process"/>
    <property type="evidence" value="ECO:0007669"/>
    <property type="project" value="InterPro"/>
</dbReference>
<dbReference type="InterPro" id="IPR049046">
    <property type="entry name" value="Beta-AFase-like_GH127_middle"/>
</dbReference>
<protein>
    <submittedName>
        <fullName evidence="5">Glycoside hydrolase family 127 protein</fullName>
    </submittedName>
</protein>
<reference evidence="5 6" key="1">
    <citation type="submission" date="2020-04" db="EMBL/GenBank/DDBJ databases">
        <title>Description of novel Gluconacetobacter.</title>
        <authorList>
            <person name="Sombolestani A."/>
        </authorList>
    </citation>
    <scope>NUCLEOTIDE SEQUENCE [LARGE SCALE GENOMIC DNA]</scope>
    <source>
        <strain evidence="5 6">LMG 27800</strain>
    </source>
</reference>
<dbReference type="InterPro" id="IPR006311">
    <property type="entry name" value="TAT_signal"/>
</dbReference>
<feature type="chain" id="PRO_5031322356" evidence="1">
    <location>
        <begin position="33"/>
        <end position="783"/>
    </location>
</feature>
<dbReference type="PANTHER" id="PTHR31151:SF0">
    <property type="entry name" value="PROLINE-TRNA LIGASE (DUF1680)"/>
    <property type="match status" value="1"/>
</dbReference>
<proteinExistence type="predicted"/>
<name>A0A7W4KEN2_9PROT</name>
<organism evidence="5 6">
    <name type="scientific">Gluconacetobacter takamatsuzukensis</name>
    <dbReference type="NCBI Taxonomy" id="1286190"/>
    <lineage>
        <taxon>Bacteria</taxon>
        <taxon>Pseudomonadati</taxon>
        <taxon>Pseudomonadota</taxon>
        <taxon>Alphaproteobacteria</taxon>
        <taxon>Acetobacterales</taxon>
        <taxon>Acetobacteraceae</taxon>
        <taxon>Gluconacetobacter</taxon>
    </lineage>
</organism>
<gene>
    <name evidence="5" type="ORF">HLH27_10940</name>
</gene>
<dbReference type="PANTHER" id="PTHR31151">
    <property type="entry name" value="PROLINE-TRNA LIGASE (DUF1680)"/>
    <property type="match status" value="1"/>
</dbReference>
<feature type="domain" description="Non-reducing end beta-L-arabinofuranosidase-like GH127 middle" evidence="4">
    <location>
        <begin position="445"/>
        <end position="536"/>
    </location>
</feature>
<dbReference type="RefSeq" id="WP_182950050.1">
    <property type="nucleotide sequence ID" value="NZ_JABEQK010000007.1"/>
</dbReference>
<feature type="signal peptide" evidence="1">
    <location>
        <begin position="1"/>
        <end position="32"/>
    </location>
</feature>